<dbReference type="GO" id="GO:0006596">
    <property type="term" value="P:polyamine biosynthetic process"/>
    <property type="evidence" value="ECO:0007669"/>
    <property type="project" value="UniProtKB-KW"/>
</dbReference>
<feature type="transmembrane region" description="Helical" evidence="2">
    <location>
        <begin position="71"/>
        <end position="90"/>
    </location>
</feature>
<dbReference type="InterPro" id="IPR029063">
    <property type="entry name" value="SAM-dependent_MTases_sf"/>
</dbReference>
<dbReference type="GO" id="GO:0008168">
    <property type="term" value="F:methyltransferase activity"/>
    <property type="evidence" value="ECO:0007669"/>
    <property type="project" value="UniProtKB-KW"/>
</dbReference>
<dbReference type="AlphaFoldDB" id="A0A9E4K7E7"/>
<feature type="transmembrane region" description="Helical" evidence="2">
    <location>
        <begin position="723"/>
        <end position="750"/>
    </location>
</feature>
<dbReference type="GO" id="GO:0032259">
    <property type="term" value="P:methylation"/>
    <property type="evidence" value="ECO:0007669"/>
    <property type="project" value="UniProtKB-KW"/>
</dbReference>
<gene>
    <name evidence="3" type="ORF">JAZ04_12965</name>
</gene>
<feature type="transmembrane region" description="Helical" evidence="2">
    <location>
        <begin position="144"/>
        <end position="164"/>
    </location>
</feature>
<reference evidence="3" key="1">
    <citation type="journal article" date="2021" name="Proc. Natl. Acad. Sci. U.S.A.">
        <title>Global biogeography of chemosynthetic symbionts reveals both localized and globally distributed symbiont groups. .</title>
        <authorList>
            <person name="Osvatic J.T."/>
            <person name="Wilkins L.G.E."/>
            <person name="Leibrecht L."/>
            <person name="Leray M."/>
            <person name="Zauner S."/>
            <person name="Polzin J."/>
            <person name="Camacho Y."/>
            <person name="Gros O."/>
            <person name="van Gils J.A."/>
            <person name="Eisen J.A."/>
            <person name="Petersen J.M."/>
            <person name="Yuen B."/>
        </authorList>
    </citation>
    <scope>NUCLEOTIDE SEQUENCE</scope>
    <source>
        <strain evidence="3">MAGL173</strain>
    </source>
</reference>
<keyword evidence="2" id="KW-1133">Transmembrane helix</keyword>
<proteinExistence type="predicted"/>
<feature type="transmembrane region" description="Helical" evidence="2">
    <location>
        <begin position="762"/>
        <end position="783"/>
    </location>
</feature>
<evidence type="ECO:0000256" key="2">
    <source>
        <dbReference type="SAM" id="Phobius"/>
    </source>
</evidence>
<evidence type="ECO:0000313" key="4">
    <source>
        <dbReference type="Proteomes" id="UP000886687"/>
    </source>
</evidence>
<comment type="caution">
    <text evidence="3">The sequence shown here is derived from an EMBL/GenBank/DDBJ whole genome shotgun (WGS) entry which is preliminary data.</text>
</comment>
<feature type="transmembrane region" description="Helical" evidence="2">
    <location>
        <begin position="110"/>
        <end position="132"/>
    </location>
</feature>
<feature type="transmembrane region" description="Helical" evidence="2">
    <location>
        <begin position="625"/>
        <end position="647"/>
    </location>
</feature>
<feature type="transmembrane region" description="Helical" evidence="2">
    <location>
        <begin position="692"/>
        <end position="711"/>
    </location>
</feature>
<dbReference type="Pfam" id="PF01564">
    <property type="entry name" value="Spermine_synth"/>
    <property type="match status" value="1"/>
</dbReference>
<dbReference type="EMBL" id="JAEPDI010000009">
    <property type="protein sequence ID" value="MCG7939749.1"/>
    <property type="molecule type" value="Genomic_DNA"/>
</dbReference>
<organism evidence="3 4">
    <name type="scientific">Candidatus Thiodiazotropha lotti</name>
    <dbReference type="NCBI Taxonomy" id="2792787"/>
    <lineage>
        <taxon>Bacteria</taxon>
        <taxon>Pseudomonadati</taxon>
        <taxon>Pseudomonadota</taxon>
        <taxon>Gammaproteobacteria</taxon>
        <taxon>Chromatiales</taxon>
        <taxon>Sedimenticolaceae</taxon>
        <taxon>Candidatus Thiodiazotropha</taxon>
    </lineage>
</organism>
<feature type="transmembrane region" description="Helical" evidence="2">
    <location>
        <begin position="37"/>
        <end position="59"/>
    </location>
</feature>
<feature type="transmembrane region" description="Helical" evidence="2">
    <location>
        <begin position="195"/>
        <end position="212"/>
    </location>
</feature>
<dbReference type="Proteomes" id="UP000886687">
    <property type="component" value="Unassembled WGS sequence"/>
</dbReference>
<feature type="transmembrane region" description="Helical" evidence="2">
    <location>
        <begin position="659"/>
        <end position="680"/>
    </location>
</feature>
<name>A0A9E4K7E7_9GAMM</name>
<keyword evidence="3" id="KW-0489">Methyltransferase</keyword>
<keyword evidence="2" id="KW-0812">Transmembrane</keyword>
<feature type="transmembrane region" description="Helical" evidence="2">
    <location>
        <begin position="586"/>
        <end position="613"/>
    </location>
</feature>
<dbReference type="Gene3D" id="3.40.50.150">
    <property type="entry name" value="Vaccinia Virus protein VP39"/>
    <property type="match status" value="1"/>
</dbReference>
<keyword evidence="3" id="KW-0808">Transferase</keyword>
<dbReference type="PANTHER" id="PTHR43317">
    <property type="entry name" value="THERMOSPERMINE SYNTHASE ACAULIS5"/>
    <property type="match status" value="1"/>
</dbReference>
<feature type="transmembrane region" description="Helical" evidence="2">
    <location>
        <begin position="789"/>
        <end position="807"/>
    </location>
</feature>
<keyword evidence="2" id="KW-0472">Membrane</keyword>
<keyword evidence="1" id="KW-0620">Polyamine biosynthesis</keyword>
<dbReference type="PANTHER" id="PTHR43317:SF1">
    <property type="entry name" value="THERMOSPERMINE SYNTHASE ACAULIS5"/>
    <property type="match status" value="1"/>
</dbReference>
<protein>
    <submittedName>
        <fullName evidence="3">SAM-dependent methyltransferase</fullName>
    </submittedName>
</protein>
<accession>A0A9E4K7E7</accession>
<evidence type="ECO:0000256" key="1">
    <source>
        <dbReference type="ARBA" id="ARBA00023115"/>
    </source>
</evidence>
<evidence type="ECO:0000313" key="3">
    <source>
        <dbReference type="EMBL" id="MCG7939749.1"/>
    </source>
</evidence>
<dbReference type="SUPFAM" id="SSF53335">
    <property type="entry name" value="S-adenosyl-L-methionine-dependent methyltransferases"/>
    <property type="match status" value="1"/>
</dbReference>
<feature type="transmembrane region" description="Helical" evidence="2">
    <location>
        <begin position="170"/>
        <end position="188"/>
    </location>
</feature>
<sequence>MTGKSSPPYLSLMLLSASALGYELLLMRLFSIIQWHHFAYLVIALALLGYGISGSLLYLRPAIVIRRFSQLYALALLLFALSSISGFMLAQSISFNIEELFWNPAQILRLILIFLLLALPFAFAASAICMTFMYYPRSTVSKLYAADLIGAGLGAIITLIAIYYVMPQYLLVSLSLTGVLASLIAIWETAIKPKAILQLLTVTITALFFTILPEIKLNYSPYKALAQTLNVKGASIIDQRTSPLGHLTLVTNPQIPFRHAPGLSLLNTAEPLEQIGLFIDGDNQSAITRYPQRLEELSYLDQTTSALAYHLKTPDKLLVIGSGTGSDLLQAHYHRIESIDALELNPQIIELVNRDYRSFAGPVYDNPFTQLHIKEARDYLLENQQQYDLIKLSLTEGASASSSGLYALNESYLYTREAIQLYLSKLRPDGILSITRWIKLPPRDSLKLFATAHQALQMRQLDNIEKRLLMIRNWQTSTLLIKNGLFTNRELEKTQQFCRTRLFDQAYHHQLKAEQSNRYNLLSEVSFYQATQQIASGELENLIDNYKFELRPATDDRPYFNHFFKWQSFIEALELRGSGGMPLIEWGYVVLLLSLGITGLLSGLLILLPLLLMPKNPSPSDRNNLNGSVIGYFGAIGLAFLLIEIGTIQKFQLFLHHPIYAIAASLTAFLCFSGLGSYLSERLSENQRYKQSAGKAILVLCAIGLGYLLMLPDLFDALIHLPMAIKIAITILLIAPMAICMGMPFPLAIAAMKQNRADQIPWAWGINGYASVISAGLSTVIAIQFGFKIVLLCAILLYLTTLMTFPGKTAANPACD</sequence>